<protein>
    <recommendedName>
        <fullName evidence="4">HK97 gp10 family phage protein</fullName>
    </recommendedName>
</protein>
<feature type="region of interest" description="Disordered" evidence="1">
    <location>
        <begin position="88"/>
        <end position="109"/>
    </location>
</feature>
<keyword evidence="3" id="KW-1185">Reference proteome</keyword>
<sequence length="147" mass="16752">MARKRYVEGLEHARSVFDGLAEAELEKLTDALNRGGREMVSVARTLAPRSDDDLHVADDIHHRLRPRADGRAVEVMIWAGSEKETRDAAFRSEFGRHPGGEGQERHPGHEAQPFFWVAWRAVRRRVRSRVRRALRAGAKAAVQRGRR</sequence>
<organism evidence="2 3">
    <name type="scientific">Paralimibaculum aggregatum</name>
    <dbReference type="NCBI Taxonomy" id="3036245"/>
    <lineage>
        <taxon>Bacteria</taxon>
        <taxon>Pseudomonadati</taxon>
        <taxon>Pseudomonadota</taxon>
        <taxon>Alphaproteobacteria</taxon>
        <taxon>Rhodobacterales</taxon>
        <taxon>Paracoccaceae</taxon>
        <taxon>Paralimibaculum</taxon>
    </lineage>
</organism>
<evidence type="ECO:0000313" key="2">
    <source>
        <dbReference type="EMBL" id="GMG82585.1"/>
    </source>
</evidence>
<comment type="caution">
    <text evidence="2">The sequence shown here is derived from an EMBL/GenBank/DDBJ whole genome shotgun (WGS) entry which is preliminary data.</text>
</comment>
<dbReference type="Proteomes" id="UP001239909">
    <property type="component" value="Unassembled WGS sequence"/>
</dbReference>
<gene>
    <name evidence="2" type="ORF">LNKW23_17980</name>
</gene>
<dbReference type="EMBL" id="BSYI01000011">
    <property type="protein sequence ID" value="GMG82585.1"/>
    <property type="molecule type" value="Genomic_DNA"/>
</dbReference>
<reference evidence="2 3" key="1">
    <citation type="submission" date="2023-04" db="EMBL/GenBank/DDBJ databases">
        <title>Marinoamorphus aggregata gen. nov., sp. Nov., isolate from tissue of brittle star Ophioplocus japonicus.</title>
        <authorList>
            <person name="Kawano K."/>
            <person name="Sawayama S."/>
            <person name="Nakagawa S."/>
        </authorList>
    </citation>
    <scope>NUCLEOTIDE SEQUENCE [LARGE SCALE GENOMIC DNA]</scope>
    <source>
        <strain evidence="2 3">NKW23</strain>
    </source>
</reference>
<evidence type="ECO:0000256" key="1">
    <source>
        <dbReference type="SAM" id="MobiDB-lite"/>
    </source>
</evidence>
<evidence type="ECO:0000313" key="3">
    <source>
        <dbReference type="Proteomes" id="UP001239909"/>
    </source>
</evidence>
<accession>A0ABQ6LQ48</accession>
<proteinExistence type="predicted"/>
<dbReference type="RefSeq" id="WP_285671369.1">
    <property type="nucleotide sequence ID" value="NZ_BSYI01000011.1"/>
</dbReference>
<evidence type="ECO:0008006" key="4">
    <source>
        <dbReference type="Google" id="ProtNLM"/>
    </source>
</evidence>
<name>A0ABQ6LQ48_9RHOB</name>